<evidence type="ECO:0000313" key="3">
    <source>
        <dbReference type="Proteomes" id="UP001044222"/>
    </source>
</evidence>
<proteinExistence type="predicted"/>
<dbReference type="Proteomes" id="UP001044222">
    <property type="component" value="Unassembled WGS sequence"/>
</dbReference>
<gene>
    <name evidence="2" type="ORF">ANANG_G00100970</name>
</gene>
<accession>A0A9D3MLW4</accession>
<name>A0A9D3MLW4_ANGAN</name>
<dbReference type="EMBL" id="JAFIRN010000005">
    <property type="protein sequence ID" value="KAG5848648.1"/>
    <property type="molecule type" value="Genomic_DNA"/>
</dbReference>
<dbReference type="AlphaFoldDB" id="A0A9D3MLW4"/>
<feature type="compositionally biased region" description="Basic and acidic residues" evidence="1">
    <location>
        <begin position="1"/>
        <end position="35"/>
    </location>
</feature>
<feature type="region of interest" description="Disordered" evidence="1">
    <location>
        <begin position="1"/>
        <end position="42"/>
    </location>
</feature>
<comment type="caution">
    <text evidence="2">The sequence shown here is derived from an EMBL/GenBank/DDBJ whole genome shotgun (WGS) entry which is preliminary data.</text>
</comment>
<organism evidence="2 3">
    <name type="scientific">Anguilla anguilla</name>
    <name type="common">European freshwater eel</name>
    <name type="synonym">Muraena anguilla</name>
    <dbReference type="NCBI Taxonomy" id="7936"/>
    <lineage>
        <taxon>Eukaryota</taxon>
        <taxon>Metazoa</taxon>
        <taxon>Chordata</taxon>
        <taxon>Craniata</taxon>
        <taxon>Vertebrata</taxon>
        <taxon>Euteleostomi</taxon>
        <taxon>Actinopterygii</taxon>
        <taxon>Neopterygii</taxon>
        <taxon>Teleostei</taxon>
        <taxon>Anguilliformes</taxon>
        <taxon>Anguillidae</taxon>
        <taxon>Anguilla</taxon>
    </lineage>
</organism>
<protein>
    <submittedName>
        <fullName evidence="2">Uncharacterized protein</fullName>
    </submittedName>
</protein>
<sequence>MSERERERETKSERERLREIARESKQERGARENGRGRARQSYEINLCGLPAVSLPSSEP</sequence>
<evidence type="ECO:0000256" key="1">
    <source>
        <dbReference type="SAM" id="MobiDB-lite"/>
    </source>
</evidence>
<evidence type="ECO:0000313" key="2">
    <source>
        <dbReference type="EMBL" id="KAG5848648.1"/>
    </source>
</evidence>
<reference evidence="2" key="1">
    <citation type="submission" date="2021-01" db="EMBL/GenBank/DDBJ databases">
        <title>A chromosome-scale assembly of European eel, Anguilla anguilla.</title>
        <authorList>
            <person name="Henkel C."/>
            <person name="Jong-Raadsen S.A."/>
            <person name="Dufour S."/>
            <person name="Weltzien F.-A."/>
            <person name="Palstra A.P."/>
            <person name="Pelster B."/>
            <person name="Spaink H.P."/>
            <person name="Van Den Thillart G.E."/>
            <person name="Jansen H."/>
            <person name="Zahm M."/>
            <person name="Klopp C."/>
            <person name="Cedric C."/>
            <person name="Louis A."/>
            <person name="Berthelot C."/>
            <person name="Parey E."/>
            <person name="Roest Crollius H."/>
            <person name="Montfort J."/>
            <person name="Robinson-Rechavi M."/>
            <person name="Bucao C."/>
            <person name="Bouchez O."/>
            <person name="Gislard M."/>
            <person name="Lluch J."/>
            <person name="Milhes M."/>
            <person name="Lampietro C."/>
            <person name="Lopez Roques C."/>
            <person name="Donnadieu C."/>
            <person name="Braasch I."/>
            <person name="Desvignes T."/>
            <person name="Postlethwait J."/>
            <person name="Bobe J."/>
            <person name="Guiguen Y."/>
            <person name="Dirks R."/>
        </authorList>
    </citation>
    <scope>NUCLEOTIDE SEQUENCE</scope>
    <source>
        <strain evidence="2">Tag_6206</strain>
        <tissue evidence="2">Liver</tissue>
    </source>
</reference>
<keyword evidence="3" id="KW-1185">Reference proteome</keyword>